<dbReference type="Gene3D" id="2.160.20.10">
    <property type="entry name" value="Single-stranded right-handed beta-helix, Pectin lyase-like"/>
    <property type="match status" value="1"/>
</dbReference>
<accession>A0A9X2B0R1</accession>
<dbReference type="SMART" id="SM00710">
    <property type="entry name" value="PbH1"/>
    <property type="match status" value="9"/>
</dbReference>
<name>A0A9X2B0R1_9BACL</name>
<feature type="domain" description="Right handed beta helix" evidence="1">
    <location>
        <begin position="383"/>
        <end position="546"/>
    </location>
</feature>
<dbReference type="SUPFAM" id="SSF51126">
    <property type="entry name" value="Pectin lyase-like"/>
    <property type="match status" value="3"/>
</dbReference>
<dbReference type="RefSeq" id="WP_244718686.1">
    <property type="nucleotide sequence ID" value="NZ_JALIRP010000001.1"/>
</dbReference>
<dbReference type="InterPro" id="IPR006626">
    <property type="entry name" value="PbH1"/>
</dbReference>
<protein>
    <submittedName>
        <fullName evidence="2">Right-handed parallel beta-helix repeat-containing protein</fullName>
    </submittedName>
</protein>
<proteinExistence type="predicted"/>
<sequence>MIDFKQKLKKVMKSILPPKNNSLATGEEGDLVKAFISAASDLPVNSVTTANIVDGAVTGPKLASSSVSADKLNLPWLSVTDTTHFANSLASLKANGGGILVLPSGTYAVNADTTVDASITLHFMNGAKLNIASGKKLILNGNIEAGLVQIFTGNGVITGRPQIKELYPQWFGAIADGKNDDTQGIQTAINTASSIGGTVVFPPGLYNASSLNVKSNVRIVGEKGAVLQSTSATSPDTIFNAMGVSNFEIAELEGKISFILNGCSDFVIRSLYVRGNTANWYLYQASDGMILNNQIENTLNTTERIIYLNDCTTMLVDGNRIQNTTLFNNVGPNNNTGINVSSSKYCKVSNNHVENCGGQGICFDTNIGISDINERQCFSNIAIANIVIGNGQEGITAFSSNQFETYDITIANNICINNRYDGIEIWGVRQCIVEGNSISAPLMKEYSFGAINIYGSKDIIVNGNSIENVPNSGIATAYGYNYPEPTCSNIMITNNRIQNWNYQDLNPTVNHDQNCGINLFGGDYTVVRGNIFMDTKSGRKYGIKAISVVQGHHYIQGNVNPGNLPIDDHVEADMIWVGRQIADRIPMLRMSQLQGDINNGSMSGVDPGSVWYNANKFALFFKGYEKAMLTPMIIDENSTSGFPSADYAPGYMQYQLQTGRLFFRGKTGSSNGKYTEVVMKDKFINLKRSTEVTKTPVEGDTYYDPTKKKPVYFDGTNWRDYAGNIVNVNP</sequence>
<reference evidence="2" key="1">
    <citation type="submission" date="2022-04" db="EMBL/GenBank/DDBJ databases">
        <title>Paenibacillus mangrovi sp. nov., a novel endophytic bacterium isolated from bark of Kandelia candel.</title>
        <authorList>
            <person name="Tuo L."/>
        </authorList>
    </citation>
    <scope>NUCLEOTIDE SEQUENCE</scope>
    <source>
        <strain evidence="2">KQZ6P-2</strain>
    </source>
</reference>
<evidence type="ECO:0000313" key="2">
    <source>
        <dbReference type="EMBL" id="MCJ8010486.1"/>
    </source>
</evidence>
<dbReference type="AlphaFoldDB" id="A0A9X2B0R1"/>
<dbReference type="NCBIfam" id="TIGR03804">
    <property type="entry name" value="para_beta_helix"/>
    <property type="match status" value="1"/>
</dbReference>
<organism evidence="2 3">
    <name type="scientific">Paenibacillus mangrovi</name>
    <dbReference type="NCBI Taxonomy" id="2931978"/>
    <lineage>
        <taxon>Bacteria</taxon>
        <taxon>Bacillati</taxon>
        <taxon>Bacillota</taxon>
        <taxon>Bacilli</taxon>
        <taxon>Bacillales</taxon>
        <taxon>Paenibacillaceae</taxon>
        <taxon>Paenibacillus</taxon>
    </lineage>
</organism>
<dbReference type="InterPro" id="IPR011050">
    <property type="entry name" value="Pectin_lyase_fold/virulence"/>
</dbReference>
<gene>
    <name evidence="2" type="ORF">MUG84_01865</name>
</gene>
<comment type="caution">
    <text evidence="2">The sequence shown here is derived from an EMBL/GenBank/DDBJ whole genome shotgun (WGS) entry which is preliminary data.</text>
</comment>
<dbReference type="InterPro" id="IPR039448">
    <property type="entry name" value="Beta_helix"/>
</dbReference>
<dbReference type="EMBL" id="JALIRP010000001">
    <property type="protein sequence ID" value="MCJ8010486.1"/>
    <property type="molecule type" value="Genomic_DNA"/>
</dbReference>
<dbReference type="Pfam" id="PF13229">
    <property type="entry name" value="Beta_helix"/>
    <property type="match status" value="1"/>
</dbReference>
<evidence type="ECO:0000259" key="1">
    <source>
        <dbReference type="Pfam" id="PF13229"/>
    </source>
</evidence>
<dbReference type="InterPro" id="IPR012334">
    <property type="entry name" value="Pectin_lyas_fold"/>
</dbReference>
<keyword evidence="3" id="KW-1185">Reference proteome</keyword>
<evidence type="ECO:0000313" key="3">
    <source>
        <dbReference type="Proteomes" id="UP001139347"/>
    </source>
</evidence>
<dbReference type="Proteomes" id="UP001139347">
    <property type="component" value="Unassembled WGS sequence"/>
</dbReference>
<dbReference type="InterPro" id="IPR022441">
    <property type="entry name" value="Para_beta_helix_rpt-2"/>
</dbReference>